<organism evidence="1 2">
    <name type="scientific">Acinetobacter junii</name>
    <dbReference type="NCBI Taxonomy" id="40215"/>
    <lineage>
        <taxon>Bacteria</taxon>
        <taxon>Pseudomonadati</taxon>
        <taxon>Pseudomonadota</taxon>
        <taxon>Gammaproteobacteria</taxon>
        <taxon>Moraxellales</taxon>
        <taxon>Moraxellaceae</taxon>
        <taxon>Acinetobacter</taxon>
    </lineage>
</organism>
<dbReference type="RefSeq" id="WP_262579610.1">
    <property type="nucleotide sequence ID" value="NZ_JAHPRE010000102.1"/>
</dbReference>
<proteinExistence type="predicted"/>
<evidence type="ECO:0008006" key="3">
    <source>
        <dbReference type="Google" id="ProtNLM"/>
    </source>
</evidence>
<sequence length="106" mass="12749">LEYILLLNGLRRMKPCQHTRYWRGFLFSCLESLMYMPEIDPAEHFKIKEKLMEEGLKRLDQIIDAELDSHSCAQIKPLTPRDKIKPCSFKTIKNRQKRLRKMNKKK</sequence>
<protein>
    <recommendedName>
        <fullName evidence="3">IS4 family transposase</fullName>
    </recommendedName>
</protein>
<feature type="non-terminal residue" evidence="1">
    <location>
        <position position="1"/>
    </location>
</feature>
<name>A0AAW5RF02_ACIJU</name>
<reference evidence="1" key="1">
    <citation type="submission" date="2021-06" db="EMBL/GenBank/DDBJ databases">
        <title>Propagation of a rapidly emergent carbapenem-resistant Acinetobacter baumannii lineage by various extra-hospital transmission networks.</title>
        <authorList>
            <person name="Calix J."/>
        </authorList>
    </citation>
    <scope>NUCLEOTIDE SEQUENCE</scope>
    <source>
        <strain evidence="1">WU_MDCI_Aw63</strain>
    </source>
</reference>
<gene>
    <name evidence="1" type="ORF">KTH64_16570</name>
</gene>
<accession>A0AAW5RF02</accession>
<evidence type="ECO:0000313" key="1">
    <source>
        <dbReference type="EMBL" id="MCU4398514.1"/>
    </source>
</evidence>
<dbReference type="AlphaFoldDB" id="A0AAW5RF02"/>
<dbReference type="Proteomes" id="UP001208534">
    <property type="component" value="Unassembled WGS sequence"/>
</dbReference>
<comment type="caution">
    <text evidence="1">The sequence shown here is derived from an EMBL/GenBank/DDBJ whole genome shotgun (WGS) entry which is preliminary data.</text>
</comment>
<evidence type="ECO:0000313" key="2">
    <source>
        <dbReference type="Proteomes" id="UP001208534"/>
    </source>
</evidence>
<dbReference type="EMBL" id="JAHPRE010000102">
    <property type="protein sequence ID" value="MCU4398514.1"/>
    <property type="molecule type" value="Genomic_DNA"/>
</dbReference>